<proteinExistence type="predicted"/>
<feature type="transmembrane region" description="Helical" evidence="1">
    <location>
        <begin position="85"/>
        <end position="106"/>
    </location>
</feature>
<comment type="caution">
    <text evidence="2">The sequence shown here is derived from an EMBL/GenBank/DDBJ whole genome shotgun (WGS) entry which is preliminary data.</text>
</comment>
<name>A0A7C3QUN2_9BACT</name>
<keyword evidence="1" id="KW-0812">Transmembrane</keyword>
<feature type="transmembrane region" description="Helical" evidence="1">
    <location>
        <begin position="60"/>
        <end position="79"/>
    </location>
</feature>
<accession>A0A7C3QUN2</accession>
<keyword evidence="1" id="KW-0472">Membrane</keyword>
<keyword evidence="1" id="KW-1133">Transmembrane helix</keyword>
<dbReference type="AlphaFoldDB" id="A0A7C3QUN2"/>
<reference evidence="2" key="1">
    <citation type="journal article" date="2020" name="mSystems">
        <title>Genome- and Community-Level Interaction Insights into Carbon Utilization and Element Cycling Functions of Hydrothermarchaeota in Hydrothermal Sediment.</title>
        <authorList>
            <person name="Zhou Z."/>
            <person name="Liu Y."/>
            <person name="Xu W."/>
            <person name="Pan J."/>
            <person name="Luo Z.H."/>
            <person name="Li M."/>
        </authorList>
    </citation>
    <scope>NUCLEOTIDE SEQUENCE [LARGE SCALE GENOMIC DNA]</scope>
    <source>
        <strain evidence="2">SpSt-902</strain>
    </source>
</reference>
<feature type="transmembrane region" description="Helical" evidence="1">
    <location>
        <begin position="20"/>
        <end position="40"/>
    </location>
</feature>
<protein>
    <submittedName>
        <fullName evidence="2">Uncharacterized protein</fullName>
    </submittedName>
</protein>
<dbReference type="EMBL" id="DTMM01000199">
    <property type="protein sequence ID" value="HFT94111.1"/>
    <property type="molecule type" value="Genomic_DNA"/>
</dbReference>
<gene>
    <name evidence="2" type="ORF">ENX03_09320</name>
</gene>
<evidence type="ECO:0000256" key="1">
    <source>
        <dbReference type="SAM" id="Phobius"/>
    </source>
</evidence>
<evidence type="ECO:0000313" key="2">
    <source>
        <dbReference type="EMBL" id="HFT94111.1"/>
    </source>
</evidence>
<sequence>MAHFNPNETFRAAEKKLKLVYLLYAIGLAFPASTLAGFLLLLTGRTLKIDEPLIVSHRRWLIVTGTVILVATISSFLAIDLSGGFLSFIIAPEFFAADAYTLYRIVRGIIFLNKRRPVDPLEALTITRILHNLGFIRS</sequence>
<organism evidence="2">
    <name type="scientific">Leptospirillum ferriphilum</name>
    <dbReference type="NCBI Taxonomy" id="178606"/>
    <lineage>
        <taxon>Bacteria</taxon>
        <taxon>Pseudomonadati</taxon>
        <taxon>Nitrospirota</taxon>
        <taxon>Nitrospiria</taxon>
        <taxon>Nitrospirales</taxon>
        <taxon>Nitrospiraceae</taxon>
        <taxon>Leptospirillum</taxon>
    </lineage>
</organism>